<dbReference type="AlphaFoldDB" id="A0AAQ3PEM0"/>
<keyword evidence="2" id="KW-1185">Reference proteome</keyword>
<protein>
    <submittedName>
        <fullName evidence="1">Uncharacterized protein</fullName>
    </submittedName>
</protein>
<accession>A0AAQ3PEM0</accession>
<sequence length="124" mass="14603">MTQEQVARVAFRWRDVTNRKELKLKRGMNLCRSFLVVYIKGRVSIHTCYHLSYICHSNYCSALLFLYVPMCITWCVKNKNNELRDVQVLLKPICSRPSLKRLSPMIIPGKSFTSHQETFLLLKH</sequence>
<dbReference type="EMBL" id="CP144700">
    <property type="protein sequence ID" value="WVZ25238.1"/>
    <property type="molecule type" value="Genomic_DNA"/>
</dbReference>
<proteinExistence type="predicted"/>
<dbReference type="Proteomes" id="UP001374535">
    <property type="component" value="Chromosome 1"/>
</dbReference>
<evidence type="ECO:0000313" key="2">
    <source>
        <dbReference type="Proteomes" id="UP001374535"/>
    </source>
</evidence>
<evidence type="ECO:0000313" key="1">
    <source>
        <dbReference type="EMBL" id="WVZ25238.1"/>
    </source>
</evidence>
<organism evidence="1 2">
    <name type="scientific">Vigna mungo</name>
    <name type="common">Black gram</name>
    <name type="synonym">Phaseolus mungo</name>
    <dbReference type="NCBI Taxonomy" id="3915"/>
    <lineage>
        <taxon>Eukaryota</taxon>
        <taxon>Viridiplantae</taxon>
        <taxon>Streptophyta</taxon>
        <taxon>Embryophyta</taxon>
        <taxon>Tracheophyta</taxon>
        <taxon>Spermatophyta</taxon>
        <taxon>Magnoliopsida</taxon>
        <taxon>eudicotyledons</taxon>
        <taxon>Gunneridae</taxon>
        <taxon>Pentapetalae</taxon>
        <taxon>rosids</taxon>
        <taxon>fabids</taxon>
        <taxon>Fabales</taxon>
        <taxon>Fabaceae</taxon>
        <taxon>Papilionoideae</taxon>
        <taxon>50 kb inversion clade</taxon>
        <taxon>NPAAA clade</taxon>
        <taxon>indigoferoid/millettioid clade</taxon>
        <taxon>Phaseoleae</taxon>
        <taxon>Vigna</taxon>
    </lineage>
</organism>
<reference evidence="1 2" key="1">
    <citation type="journal article" date="2023" name="Life. Sci Alliance">
        <title>Evolutionary insights into 3D genome organization and epigenetic landscape of Vigna mungo.</title>
        <authorList>
            <person name="Junaid A."/>
            <person name="Singh B."/>
            <person name="Bhatia S."/>
        </authorList>
    </citation>
    <scope>NUCLEOTIDE SEQUENCE [LARGE SCALE GENOMIC DNA]</scope>
    <source>
        <strain evidence="1">Urdbean</strain>
    </source>
</reference>
<gene>
    <name evidence="1" type="ORF">V8G54_003782</name>
</gene>
<name>A0AAQ3PEM0_VIGMU</name>